<dbReference type="InterPro" id="IPR016040">
    <property type="entry name" value="NAD(P)-bd_dom"/>
</dbReference>
<protein>
    <recommendedName>
        <fullName evidence="1">NAD(P)-binding domain-containing protein</fullName>
    </recommendedName>
</protein>
<accession>A0A381TL00</accession>
<dbReference type="GO" id="GO:0005737">
    <property type="term" value="C:cytoplasm"/>
    <property type="evidence" value="ECO:0007669"/>
    <property type="project" value="TreeGrafter"/>
</dbReference>
<dbReference type="AlphaFoldDB" id="A0A381TL00"/>
<feature type="domain" description="NAD(P)-binding" evidence="1">
    <location>
        <begin position="19"/>
        <end position="178"/>
    </location>
</feature>
<dbReference type="PANTHER" id="PTHR14097">
    <property type="entry name" value="OXIDOREDUCTASE HTATIP2"/>
    <property type="match status" value="1"/>
</dbReference>
<dbReference type="EMBL" id="UINC01004775">
    <property type="protein sequence ID" value="SVA16766.1"/>
    <property type="molecule type" value="Genomic_DNA"/>
</dbReference>
<dbReference type="PANTHER" id="PTHR14097:SF7">
    <property type="entry name" value="OXIDOREDUCTASE HTATIP2"/>
    <property type="match status" value="1"/>
</dbReference>
<dbReference type="InterPro" id="IPR036291">
    <property type="entry name" value="NAD(P)-bd_dom_sf"/>
</dbReference>
<gene>
    <name evidence="2" type="ORF">METZ01_LOCUS69620</name>
</gene>
<dbReference type="Pfam" id="PF13460">
    <property type="entry name" value="NAD_binding_10"/>
    <property type="match status" value="1"/>
</dbReference>
<name>A0A381TL00_9ZZZZ</name>
<evidence type="ECO:0000313" key="2">
    <source>
        <dbReference type="EMBL" id="SVA16766.1"/>
    </source>
</evidence>
<evidence type="ECO:0000259" key="1">
    <source>
        <dbReference type="Pfam" id="PF13460"/>
    </source>
</evidence>
<dbReference type="SUPFAM" id="SSF51735">
    <property type="entry name" value="NAD(P)-binding Rossmann-fold domains"/>
    <property type="match status" value="1"/>
</dbReference>
<dbReference type="GO" id="GO:0051170">
    <property type="term" value="P:import into nucleus"/>
    <property type="evidence" value="ECO:0007669"/>
    <property type="project" value="TreeGrafter"/>
</dbReference>
<reference evidence="2" key="1">
    <citation type="submission" date="2018-05" db="EMBL/GenBank/DDBJ databases">
        <authorList>
            <person name="Lanie J.A."/>
            <person name="Ng W.-L."/>
            <person name="Kazmierczak K.M."/>
            <person name="Andrzejewski T.M."/>
            <person name="Davidsen T.M."/>
            <person name="Wayne K.J."/>
            <person name="Tettelin H."/>
            <person name="Glass J.I."/>
            <person name="Rusch D."/>
            <person name="Podicherti R."/>
            <person name="Tsui H.-C.T."/>
            <person name="Winkler M.E."/>
        </authorList>
    </citation>
    <scope>NUCLEOTIDE SEQUENCE</scope>
</reference>
<sequence length="234" mass="25867">MDTTTSSSKENLINAIVIGGTGATGKKLIHQLLNNDNCIKVTSIGRKSVIDGKKHDKLIDVIVDSLFDLTSTKEHWNNHDVFFNCLGTTRKRAGSAQAFVDIEYGISKEASKMASQANIPHASLISAKGANHEIWATNWIHPLLYMKTMGRKEQTIISDYSFNTVSIFKPGMLIRFPENKTFFERIVGSNESGLNVDILASAMIRDAENVKSSSINGSQRFFIGNESIKNLTKN</sequence>
<dbReference type="Gene3D" id="3.40.50.720">
    <property type="entry name" value="NAD(P)-binding Rossmann-like Domain"/>
    <property type="match status" value="1"/>
</dbReference>
<proteinExistence type="predicted"/>
<organism evidence="2">
    <name type="scientific">marine metagenome</name>
    <dbReference type="NCBI Taxonomy" id="408172"/>
    <lineage>
        <taxon>unclassified sequences</taxon>
        <taxon>metagenomes</taxon>
        <taxon>ecological metagenomes</taxon>
    </lineage>
</organism>